<dbReference type="InterPro" id="IPR004827">
    <property type="entry name" value="bZIP"/>
</dbReference>
<keyword evidence="4" id="KW-0175">Coiled coil</keyword>
<dbReference type="GO" id="GO:0005634">
    <property type="term" value="C:nucleus"/>
    <property type="evidence" value="ECO:0007669"/>
    <property type="project" value="UniProtKB-ARBA"/>
</dbReference>
<keyword evidence="8" id="KW-1185">Reference proteome</keyword>
<feature type="compositionally biased region" description="Basic and acidic residues" evidence="5">
    <location>
        <begin position="352"/>
        <end position="369"/>
    </location>
</feature>
<proteinExistence type="predicted"/>
<feature type="region of interest" description="Disordered" evidence="5">
    <location>
        <begin position="1"/>
        <end position="41"/>
    </location>
</feature>
<dbReference type="AlphaFoldDB" id="A0A498K9W6"/>
<evidence type="ECO:0000313" key="7">
    <source>
        <dbReference type="EMBL" id="RXI04156.1"/>
    </source>
</evidence>
<dbReference type="PROSITE" id="PS50217">
    <property type="entry name" value="BZIP"/>
    <property type="match status" value="1"/>
</dbReference>
<dbReference type="GO" id="GO:0045893">
    <property type="term" value="P:positive regulation of DNA-templated transcription"/>
    <property type="evidence" value="ECO:0007669"/>
    <property type="project" value="TreeGrafter"/>
</dbReference>
<evidence type="ECO:0000256" key="4">
    <source>
        <dbReference type="SAM" id="Coils"/>
    </source>
</evidence>
<dbReference type="InterPro" id="IPR046347">
    <property type="entry name" value="bZIP_sf"/>
</dbReference>
<dbReference type="SMART" id="SM00338">
    <property type="entry name" value="BRLZ"/>
    <property type="match status" value="1"/>
</dbReference>
<evidence type="ECO:0000256" key="2">
    <source>
        <dbReference type="ARBA" id="ARBA00023163"/>
    </source>
</evidence>
<dbReference type="PANTHER" id="PTHR46391:SF13">
    <property type="entry name" value="ACTIVATOR OF SPOMIN LUC3"/>
    <property type="match status" value="1"/>
</dbReference>
<evidence type="ECO:0000256" key="5">
    <source>
        <dbReference type="SAM" id="MobiDB-lite"/>
    </source>
</evidence>
<name>A0A498K9W6_MALDO</name>
<dbReference type="InterPro" id="IPR044759">
    <property type="entry name" value="bZIP_RF2"/>
</dbReference>
<dbReference type="Proteomes" id="UP000290289">
    <property type="component" value="Chromosome 3"/>
</dbReference>
<feature type="region of interest" description="Disordered" evidence="5">
    <location>
        <begin position="291"/>
        <end position="384"/>
    </location>
</feature>
<keyword evidence="1" id="KW-0805">Transcription regulation</keyword>
<feature type="compositionally biased region" description="Polar residues" evidence="5">
    <location>
        <begin position="291"/>
        <end position="312"/>
    </location>
</feature>
<keyword evidence="2" id="KW-0804">Transcription</keyword>
<gene>
    <name evidence="7" type="ORF">DVH24_038430</name>
</gene>
<accession>A0A498K9W6</accession>
<feature type="region of interest" description="Disordered" evidence="5">
    <location>
        <begin position="111"/>
        <end position="132"/>
    </location>
</feature>
<dbReference type="CDD" id="cd14703">
    <property type="entry name" value="bZIP_plant_RF2"/>
    <property type="match status" value="1"/>
</dbReference>
<reference evidence="7 8" key="1">
    <citation type="submission" date="2018-10" db="EMBL/GenBank/DDBJ databases">
        <title>A high-quality apple genome assembly.</title>
        <authorList>
            <person name="Hu J."/>
        </authorList>
    </citation>
    <scope>NUCLEOTIDE SEQUENCE [LARGE SCALE GENOMIC DNA]</scope>
    <source>
        <strain evidence="8">cv. HFTH1</strain>
        <tissue evidence="7">Young leaf</tissue>
    </source>
</reference>
<dbReference type="PROSITE" id="PS00036">
    <property type="entry name" value="BZIP_BASIC"/>
    <property type="match status" value="1"/>
</dbReference>
<dbReference type="SUPFAM" id="SSF57959">
    <property type="entry name" value="Leucine zipper domain"/>
    <property type="match status" value="1"/>
</dbReference>
<dbReference type="Gene3D" id="1.20.5.170">
    <property type="match status" value="1"/>
</dbReference>
<evidence type="ECO:0000256" key="3">
    <source>
        <dbReference type="ARBA" id="ARBA00023242"/>
    </source>
</evidence>
<evidence type="ECO:0000313" key="8">
    <source>
        <dbReference type="Proteomes" id="UP000290289"/>
    </source>
</evidence>
<evidence type="ECO:0000256" key="1">
    <source>
        <dbReference type="ARBA" id="ARBA00023015"/>
    </source>
</evidence>
<dbReference type="PANTHER" id="PTHR46391">
    <property type="entry name" value="BASIC LEUCINE ZIPPER 34"/>
    <property type="match status" value="1"/>
</dbReference>
<sequence>MEPNKRISFYNGLGSWPNNNSPIEQKPFSMTAPSNLPEQKPFSKMAPSNVPLAPAGSSQVWNQFYLMNHSSGIGGSSSSYAYANKPPLQPSSNNPAVANTTNTASVVAVMDADGKNSGPDSDDDDHADAGNQYKDINKGKIVLVDGVQVRLGGNMDTESLDSRKLKRIISNRASAQKSRLKKVQYVMEMEKKAKTLESQIAFLAPQVEFYTHQKQFLQMEQKSLNGKIAAYTNDKIQKDAEIEATKKEVARLRQLLDQKANIQAGANASSRMVNQKDAGLLEQMPTPCFNQSGPGKMSFSNSEKVGESSSEANKLKQVTVAQEEQQNQNQPVGLTTMAGQEPARAEQSVPQQKDKNKMNSEDGDQEMKDVMNFNEQKQQQERFI</sequence>
<dbReference type="GO" id="GO:0003677">
    <property type="term" value="F:DNA binding"/>
    <property type="evidence" value="ECO:0007669"/>
    <property type="project" value="TreeGrafter"/>
</dbReference>
<dbReference type="GO" id="GO:0003700">
    <property type="term" value="F:DNA-binding transcription factor activity"/>
    <property type="evidence" value="ECO:0007669"/>
    <property type="project" value="InterPro"/>
</dbReference>
<organism evidence="7 8">
    <name type="scientific">Malus domestica</name>
    <name type="common">Apple</name>
    <name type="synonym">Pyrus malus</name>
    <dbReference type="NCBI Taxonomy" id="3750"/>
    <lineage>
        <taxon>Eukaryota</taxon>
        <taxon>Viridiplantae</taxon>
        <taxon>Streptophyta</taxon>
        <taxon>Embryophyta</taxon>
        <taxon>Tracheophyta</taxon>
        <taxon>Spermatophyta</taxon>
        <taxon>Magnoliopsida</taxon>
        <taxon>eudicotyledons</taxon>
        <taxon>Gunneridae</taxon>
        <taxon>Pentapetalae</taxon>
        <taxon>rosids</taxon>
        <taxon>fabids</taxon>
        <taxon>Rosales</taxon>
        <taxon>Rosaceae</taxon>
        <taxon>Amygdaloideae</taxon>
        <taxon>Maleae</taxon>
        <taxon>Malus</taxon>
    </lineage>
</organism>
<dbReference type="EMBL" id="RDQH01000329">
    <property type="protein sequence ID" value="RXI04156.1"/>
    <property type="molecule type" value="Genomic_DNA"/>
</dbReference>
<dbReference type="InterPro" id="IPR052483">
    <property type="entry name" value="bZIP_transcription_regulators"/>
</dbReference>
<feature type="compositionally biased region" description="Polar residues" evidence="5">
    <location>
        <begin position="319"/>
        <end position="333"/>
    </location>
</feature>
<feature type="coiled-coil region" evidence="4">
    <location>
        <begin position="235"/>
        <end position="262"/>
    </location>
</feature>
<feature type="domain" description="BZIP" evidence="6">
    <location>
        <begin position="161"/>
        <end position="224"/>
    </location>
</feature>
<comment type="caution">
    <text evidence="7">The sequence shown here is derived from an EMBL/GenBank/DDBJ whole genome shotgun (WGS) entry which is preliminary data.</text>
</comment>
<keyword evidence="3" id="KW-0539">Nucleus</keyword>
<dbReference type="Pfam" id="PF00170">
    <property type="entry name" value="bZIP_1"/>
    <property type="match status" value="1"/>
</dbReference>
<evidence type="ECO:0000259" key="6">
    <source>
        <dbReference type="PROSITE" id="PS50217"/>
    </source>
</evidence>
<protein>
    <recommendedName>
        <fullName evidence="6">BZIP domain-containing protein</fullName>
    </recommendedName>
</protein>